<dbReference type="EMBL" id="LT629748">
    <property type="protein sequence ID" value="SDS36648.1"/>
    <property type="molecule type" value="Genomic_DNA"/>
</dbReference>
<evidence type="ECO:0000313" key="2">
    <source>
        <dbReference type="EMBL" id="SDS36648.1"/>
    </source>
</evidence>
<organism evidence="2 3">
    <name type="scientific">Halopseudomonas litoralis</name>
    <dbReference type="NCBI Taxonomy" id="797277"/>
    <lineage>
        <taxon>Bacteria</taxon>
        <taxon>Pseudomonadati</taxon>
        <taxon>Pseudomonadota</taxon>
        <taxon>Gammaproteobacteria</taxon>
        <taxon>Pseudomonadales</taxon>
        <taxon>Pseudomonadaceae</taxon>
        <taxon>Halopseudomonas</taxon>
    </lineage>
</organism>
<keyword evidence="3" id="KW-1185">Reference proteome</keyword>
<evidence type="ECO:0000313" key="3">
    <source>
        <dbReference type="Proteomes" id="UP000243426"/>
    </source>
</evidence>
<feature type="compositionally biased region" description="Gly residues" evidence="1">
    <location>
        <begin position="141"/>
        <end position="153"/>
    </location>
</feature>
<dbReference type="STRING" id="797277.SAMN05216198_1787"/>
<dbReference type="AlphaFoldDB" id="A0A1H1RLS4"/>
<evidence type="ECO:0000256" key="1">
    <source>
        <dbReference type="SAM" id="MobiDB-lite"/>
    </source>
</evidence>
<sequence length="170" mass="17941">MKGITYNNSQFGRHVMRTYLSSLKIQMLVCLMGMLICVVSHLPAYGADGDIIISRQVQPRAAVRQELKPDPRPQVANPRRDVLLNKALTSGLAPMELSDTDFAGINSGSRFTEVFSVLPAGGAMNPAPSAAGAKGFNSAGHGGGAAGRAGGQVGRSVQQGLRPLQILRSR</sequence>
<name>A0A1H1RLS4_9GAMM</name>
<accession>A0A1H1RLS4</accession>
<proteinExistence type="predicted"/>
<dbReference type="Proteomes" id="UP000243426">
    <property type="component" value="Chromosome I"/>
</dbReference>
<reference evidence="3" key="1">
    <citation type="submission" date="2016-10" db="EMBL/GenBank/DDBJ databases">
        <authorList>
            <person name="Varghese N."/>
            <person name="Submissions S."/>
        </authorList>
    </citation>
    <scope>NUCLEOTIDE SEQUENCE [LARGE SCALE GENOMIC DNA]</scope>
    <source>
        <strain evidence="3">2SM5</strain>
    </source>
</reference>
<protein>
    <submittedName>
        <fullName evidence="2">Uncharacterized protein</fullName>
    </submittedName>
</protein>
<feature type="region of interest" description="Disordered" evidence="1">
    <location>
        <begin position="141"/>
        <end position="170"/>
    </location>
</feature>
<gene>
    <name evidence="2" type="ORF">SAMN05216198_1787</name>
</gene>